<feature type="compositionally biased region" description="Low complexity" evidence="1">
    <location>
        <begin position="287"/>
        <end position="302"/>
    </location>
</feature>
<dbReference type="InterPro" id="IPR011992">
    <property type="entry name" value="EF-hand-dom_pair"/>
</dbReference>
<dbReference type="Gene3D" id="1.10.238.10">
    <property type="entry name" value="EF-hand"/>
    <property type="match status" value="2"/>
</dbReference>
<feature type="domain" description="EF-hand" evidence="2">
    <location>
        <begin position="102"/>
        <end position="137"/>
    </location>
</feature>
<feature type="compositionally biased region" description="Low complexity" evidence="1">
    <location>
        <begin position="58"/>
        <end position="69"/>
    </location>
</feature>
<dbReference type="STRING" id="272627.CCC_03688"/>
<dbReference type="GO" id="GO:0005509">
    <property type="term" value="F:calcium ion binding"/>
    <property type="evidence" value="ECO:0007669"/>
    <property type="project" value="InterPro"/>
</dbReference>
<dbReference type="SUPFAM" id="SSF47473">
    <property type="entry name" value="EF-hand"/>
    <property type="match status" value="1"/>
</dbReference>
<evidence type="ECO:0000313" key="4">
    <source>
        <dbReference type="Proteomes" id="UP000031971"/>
    </source>
</evidence>
<reference evidence="3 4" key="1">
    <citation type="submission" date="2015-01" db="EMBL/GenBank/DDBJ databases">
        <title>Genome Sequence of Magnetospirillum magnetotacticum Strain MS-1.</title>
        <authorList>
            <person name="Marinov G.K."/>
            <person name="Smalley M.D."/>
            <person name="DeSalvo G."/>
        </authorList>
    </citation>
    <scope>NUCLEOTIDE SEQUENCE [LARGE SCALE GENOMIC DNA]</scope>
    <source>
        <strain evidence="3 4">MS-1</strain>
    </source>
</reference>
<dbReference type="OrthoDB" id="8305448at2"/>
<gene>
    <name evidence="3" type="ORF">CCC_03688</name>
</gene>
<sequence>MLHGLGASASGSTQNISSIFKKLDTNSDNSVSRTEFIAGKPDDVSDDQAGSLFDKLNSSGSGSLSQSDLTSAFQQMASAMQSVLLQNQEAQQGGQEEHGGQGGPPDSAEMFKTLDTDSNGTVTREEFVAGRPKNASEDEAGAFFDKIASAAGADSASGLSQDQLASGLKSMGPPDASSSTESSSETSSSVDQLINQILSLLQGTSSSQSTQGGPDSAKMFKDLDKDGDGTVSRSEFTAGRPDDVSEDQASAFYDKIASASGADSASGLSQDQLAEGMKKAGPPDSAQQTSSTQSTTTTQSSSNDQLLQELLKAIGSYQKANLLSTANTSLAA</sequence>
<dbReference type="Pfam" id="PF13202">
    <property type="entry name" value="EF-hand_5"/>
    <property type="match status" value="2"/>
</dbReference>
<keyword evidence="4" id="KW-1185">Reference proteome</keyword>
<evidence type="ECO:0000313" key="3">
    <source>
        <dbReference type="EMBL" id="KIL98405.1"/>
    </source>
</evidence>
<feature type="compositionally biased region" description="Low complexity" evidence="1">
    <location>
        <begin position="198"/>
        <end position="213"/>
    </location>
</feature>
<feature type="region of interest" description="Disordered" evidence="1">
    <location>
        <begin position="87"/>
        <end position="137"/>
    </location>
</feature>
<comment type="caution">
    <text evidence="3">The sequence shown here is derived from an EMBL/GenBank/DDBJ whole genome shotgun (WGS) entry which is preliminary data.</text>
</comment>
<dbReference type="PROSITE" id="PS00018">
    <property type="entry name" value="EF_HAND_1"/>
    <property type="match status" value="3"/>
</dbReference>
<organism evidence="3 4">
    <name type="scientific">Paramagnetospirillum magnetotacticum MS-1</name>
    <dbReference type="NCBI Taxonomy" id="272627"/>
    <lineage>
        <taxon>Bacteria</taxon>
        <taxon>Pseudomonadati</taxon>
        <taxon>Pseudomonadota</taxon>
        <taxon>Alphaproteobacteria</taxon>
        <taxon>Rhodospirillales</taxon>
        <taxon>Magnetospirillaceae</taxon>
        <taxon>Paramagnetospirillum</taxon>
    </lineage>
</organism>
<dbReference type="SMART" id="SM00054">
    <property type="entry name" value="EFh"/>
    <property type="match status" value="3"/>
</dbReference>
<feature type="compositionally biased region" description="Low complexity" evidence="1">
    <location>
        <begin position="177"/>
        <end position="189"/>
    </location>
</feature>
<dbReference type="Proteomes" id="UP000031971">
    <property type="component" value="Unassembled WGS sequence"/>
</dbReference>
<feature type="compositionally biased region" description="Low complexity" evidence="1">
    <location>
        <begin position="151"/>
        <end position="160"/>
    </location>
</feature>
<feature type="compositionally biased region" description="Low complexity" evidence="1">
    <location>
        <begin position="257"/>
        <end position="267"/>
    </location>
</feature>
<dbReference type="InterPro" id="IPR002048">
    <property type="entry name" value="EF_hand_dom"/>
</dbReference>
<feature type="domain" description="EF-hand" evidence="2">
    <location>
        <begin position="211"/>
        <end position="246"/>
    </location>
</feature>
<evidence type="ECO:0000259" key="2">
    <source>
        <dbReference type="PROSITE" id="PS50222"/>
    </source>
</evidence>
<protein>
    <submittedName>
        <fullName evidence="3">Calsymin</fullName>
    </submittedName>
</protein>
<evidence type="ECO:0000256" key="1">
    <source>
        <dbReference type="SAM" id="MobiDB-lite"/>
    </source>
</evidence>
<dbReference type="PROSITE" id="PS50222">
    <property type="entry name" value="EF_HAND_2"/>
    <property type="match status" value="2"/>
</dbReference>
<dbReference type="RefSeq" id="WP_152619765.1">
    <property type="nucleotide sequence ID" value="NZ_JXSL01000028.1"/>
</dbReference>
<name>A0A0C2YUM5_PARME</name>
<feature type="region of interest" description="Disordered" evidence="1">
    <location>
        <begin position="151"/>
        <end position="304"/>
    </location>
</feature>
<dbReference type="EMBL" id="JXSL01000028">
    <property type="protein sequence ID" value="KIL98405.1"/>
    <property type="molecule type" value="Genomic_DNA"/>
</dbReference>
<dbReference type="InterPro" id="IPR018247">
    <property type="entry name" value="EF_Hand_1_Ca_BS"/>
</dbReference>
<dbReference type="AlphaFoldDB" id="A0A0C2YUM5"/>
<feature type="region of interest" description="Disordered" evidence="1">
    <location>
        <begin position="22"/>
        <end position="69"/>
    </location>
</feature>
<proteinExistence type="predicted"/>
<feature type="compositionally biased region" description="Basic and acidic residues" evidence="1">
    <location>
        <begin position="218"/>
        <end position="228"/>
    </location>
</feature>
<accession>A0A0C2YUM5</accession>
<dbReference type="Pfam" id="PF13499">
    <property type="entry name" value="EF-hand_7"/>
    <property type="match status" value="1"/>
</dbReference>